<comment type="caution">
    <text evidence="6">The sequence shown here is derived from an EMBL/GenBank/DDBJ whole genome shotgun (WGS) entry which is preliminary data.</text>
</comment>
<dbReference type="InterPro" id="IPR017894">
    <property type="entry name" value="HTH_IS21_transposase_type"/>
</dbReference>
<evidence type="ECO:0000259" key="5">
    <source>
        <dbReference type="PROSITE" id="PS50531"/>
    </source>
</evidence>
<organism evidence="6 7">
    <name type="scientific">Ruminiclostridium papyrosolvens DSM 2782</name>
    <dbReference type="NCBI Taxonomy" id="588581"/>
    <lineage>
        <taxon>Bacteria</taxon>
        <taxon>Bacillati</taxon>
        <taxon>Bacillota</taxon>
        <taxon>Clostridia</taxon>
        <taxon>Eubacteriales</taxon>
        <taxon>Oscillospiraceae</taxon>
        <taxon>Ruminiclostridium</taxon>
    </lineage>
</organism>
<evidence type="ECO:0000256" key="1">
    <source>
        <dbReference type="ARBA" id="ARBA00009277"/>
    </source>
</evidence>
<keyword evidence="7" id="KW-1185">Reference proteome</keyword>
<accession>F1TIL8</accession>
<dbReference type="NCBIfam" id="NF033546">
    <property type="entry name" value="transpos_IS21"/>
    <property type="match status" value="1"/>
</dbReference>
<keyword evidence="3" id="KW-0238">DNA-binding</keyword>
<evidence type="ECO:0000313" key="7">
    <source>
        <dbReference type="Proteomes" id="UP000003860"/>
    </source>
</evidence>
<protein>
    <submittedName>
        <fullName evidence="6">Transposase</fullName>
    </submittedName>
</protein>
<dbReference type="GO" id="GO:0003677">
    <property type="term" value="F:DNA binding"/>
    <property type="evidence" value="ECO:0007669"/>
    <property type="project" value="UniProtKB-KW"/>
</dbReference>
<reference evidence="6" key="2">
    <citation type="submission" date="2011-01" db="EMBL/GenBank/DDBJ databases">
        <title>The Non-contiguous Finished genome of Clostridium papyrosolvens.</title>
        <authorList>
            <person name="Lucas S."/>
            <person name="Copeland A."/>
            <person name="Lapidus A."/>
            <person name="Cheng J.-F."/>
            <person name="Goodwin L."/>
            <person name="Pitluck S."/>
            <person name="Misra M."/>
            <person name="Chertkov O."/>
            <person name="Detter J.C."/>
            <person name="Han C."/>
            <person name="Tapia R."/>
            <person name="Land M."/>
            <person name="Hauser L."/>
            <person name="Kyrpides N."/>
            <person name="Ivanova N."/>
            <person name="Pagani I."/>
            <person name="Mouttaki H."/>
            <person name="He Z."/>
            <person name="Zhou J."/>
            <person name="Hemme C.L."/>
            <person name="Woyke T."/>
        </authorList>
    </citation>
    <scope>NUCLEOTIDE SEQUENCE [LARGE SCALE GENOMIC DNA]</scope>
    <source>
        <strain evidence="6">DSM 2782</strain>
    </source>
</reference>
<reference evidence="6" key="1">
    <citation type="submission" date="2009-07" db="EMBL/GenBank/DDBJ databases">
        <authorList>
            <consortium name="US DOE Joint Genome Institute (JGI-PGF)"/>
            <person name="Lucas S."/>
            <person name="Copeland A."/>
            <person name="Lapidus A."/>
            <person name="Glavina del Rio T."/>
            <person name="Tice H."/>
            <person name="Bruce D."/>
            <person name="Goodwin L."/>
            <person name="Pitluck S."/>
            <person name="Larimer F."/>
            <person name="Land M.L."/>
            <person name="Mouttaki H."/>
            <person name="He Z."/>
            <person name="Zhou J."/>
            <person name="Hemme C.L."/>
        </authorList>
    </citation>
    <scope>NUCLEOTIDE SEQUENCE</scope>
    <source>
        <strain evidence="6">DSM 2782</strain>
    </source>
</reference>
<dbReference type="STRING" id="588581.Cpap_0204"/>
<dbReference type="PANTHER" id="PTHR35004:SF7">
    <property type="entry name" value="INTEGRASE PROTEIN"/>
    <property type="match status" value="1"/>
</dbReference>
<dbReference type="EMBL" id="ACXX02000020">
    <property type="protein sequence ID" value="EGD45835.1"/>
    <property type="molecule type" value="Genomic_DNA"/>
</dbReference>
<name>F1TIL8_9FIRM</name>
<keyword evidence="4" id="KW-0233">DNA recombination</keyword>
<evidence type="ECO:0000256" key="3">
    <source>
        <dbReference type="ARBA" id="ARBA00023125"/>
    </source>
</evidence>
<evidence type="ECO:0000256" key="2">
    <source>
        <dbReference type="ARBA" id="ARBA00022578"/>
    </source>
</evidence>
<evidence type="ECO:0000256" key="4">
    <source>
        <dbReference type="ARBA" id="ARBA00023172"/>
    </source>
</evidence>
<dbReference type="GO" id="GO:0006310">
    <property type="term" value="P:DNA recombination"/>
    <property type="evidence" value="ECO:0007669"/>
    <property type="project" value="UniProtKB-KW"/>
</dbReference>
<dbReference type="PANTHER" id="PTHR35004">
    <property type="entry name" value="TRANSPOSASE RV3428C-RELATED"/>
    <property type="match status" value="1"/>
</dbReference>
<dbReference type="eggNOG" id="COG4584">
    <property type="taxonomic scope" value="Bacteria"/>
</dbReference>
<dbReference type="Gene3D" id="1.10.10.60">
    <property type="entry name" value="Homeodomain-like"/>
    <property type="match status" value="1"/>
</dbReference>
<gene>
    <name evidence="6" type="ORF">Cpap_0204</name>
</gene>
<evidence type="ECO:0000313" key="6">
    <source>
        <dbReference type="EMBL" id="EGD45835.1"/>
    </source>
</evidence>
<keyword evidence="2" id="KW-0815">Transposition</keyword>
<dbReference type="PROSITE" id="PS50531">
    <property type="entry name" value="HTH_IS21"/>
    <property type="match status" value="1"/>
</dbReference>
<dbReference type="Proteomes" id="UP000003860">
    <property type="component" value="Unassembled WGS sequence"/>
</dbReference>
<comment type="similarity">
    <text evidence="1">Belongs to the transposase IS21/IS408/IS1162 family.</text>
</comment>
<feature type="domain" description="HTH IS21-type" evidence="5">
    <location>
        <begin position="6"/>
        <end position="71"/>
    </location>
</feature>
<dbReference type="AlphaFoldDB" id="F1TIL8"/>
<sequence>MIKMAQLEDIRKMYFMEDLSIREISRRTGIHRDTISKYLSLEETKPPKYKLTKERNHPVLGPYIPMIRQIIEDDKQRHRKQRHTGTKIFGILRQEGFSGGYNTVSDFLRQEYRKQKEAFLPLEFELGTYAEVDWTEAYFYLNGKETKAHIFVMKLRGSGGFYVRAYPFEKQEAFFDGHIKCFEFMKGVPLTR</sequence>
<proteinExistence type="inferred from homology"/>
<dbReference type="GO" id="GO:0032196">
    <property type="term" value="P:transposition"/>
    <property type="evidence" value="ECO:0007669"/>
    <property type="project" value="UniProtKB-KW"/>
</dbReference>